<evidence type="ECO:0000313" key="1">
    <source>
        <dbReference type="EMBL" id="MDC0712054.1"/>
    </source>
</evidence>
<proteinExistence type="predicted"/>
<name>A0ABT5DEQ0_9BACT</name>
<reference evidence="1 2" key="1">
    <citation type="submission" date="2022-11" db="EMBL/GenBank/DDBJ databases">
        <title>Minimal conservation of predation-associated metabolite biosynthetic gene clusters underscores biosynthetic potential of Myxococcota including descriptions for ten novel species: Archangium lansinium sp. nov., Myxococcus landrumus sp. nov., Nannocystis bai.</title>
        <authorList>
            <person name="Ahearne A."/>
            <person name="Stevens C."/>
            <person name="Dowd S."/>
        </authorList>
    </citation>
    <scope>NUCLEOTIDE SEQUENCE [LARGE SCALE GENOMIC DNA]</scope>
    <source>
        <strain evidence="1 2">NCWAL01</strain>
    </source>
</reference>
<dbReference type="RefSeq" id="WP_272142115.1">
    <property type="nucleotide sequence ID" value="NZ_JAQNDM010000002.1"/>
</dbReference>
<sequence length="99" mass="10421">MSNGQKGLVVPLSFTPSVGTYLQRLQALGAIEGSGMSLTFSPHIHPVLEALHHVLAGGEVEVRITRAGQADIVEELNALAEQVLEESRALPPSLVVTAV</sequence>
<evidence type="ECO:0000313" key="2">
    <source>
        <dbReference type="Proteomes" id="UP001221838"/>
    </source>
</evidence>
<keyword evidence="2" id="KW-1185">Reference proteome</keyword>
<gene>
    <name evidence="1" type="ORF">POL68_26535</name>
</gene>
<organism evidence="1 2">
    <name type="scientific">Stigmatella ashevillensis</name>
    <dbReference type="NCBI Taxonomy" id="2995309"/>
    <lineage>
        <taxon>Bacteria</taxon>
        <taxon>Pseudomonadati</taxon>
        <taxon>Myxococcota</taxon>
        <taxon>Myxococcia</taxon>
        <taxon>Myxococcales</taxon>
        <taxon>Cystobacterineae</taxon>
        <taxon>Archangiaceae</taxon>
        <taxon>Stigmatella</taxon>
    </lineage>
</organism>
<comment type="caution">
    <text evidence="1">The sequence shown here is derived from an EMBL/GenBank/DDBJ whole genome shotgun (WGS) entry which is preliminary data.</text>
</comment>
<dbReference type="Proteomes" id="UP001221838">
    <property type="component" value="Unassembled WGS sequence"/>
</dbReference>
<dbReference type="EMBL" id="JAQNDM010000002">
    <property type="protein sequence ID" value="MDC0712054.1"/>
    <property type="molecule type" value="Genomic_DNA"/>
</dbReference>
<protein>
    <submittedName>
        <fullName evidence="1">Uncharacterized protein</fullName>
    </submittedName>
</protein>
<accession>A0ABT5DEQ0</accession>